<feature type="signal peptide" evidence="1">
    <location>
        <begin position="1"/>
        <end position="19"/>
    </location>
</feature>
<keyword evidence="4" id="KW-1185">Reference proteome</keyword>
<dbReference type="EMBL" id="LQPZ01000007">
    <property type="protein sequence ID" value="ORX08348.1"/>
    <property type="molecule type" value="Genomic_DNA"/>
</dbReference>
<dbReference type="GO" id="GO:0022857">
    <property type="term" value="F:transmembrane transporter activity"/>
    <property type="evidence" value="ECO:0007669"/>
    <property type="project" value="InterPro"/>
</dbReference>
<dbReference type="SUPFAM" id="SSF53850">
    <property type="entry name" value="Periplasmic binding protein-like II"/>
    <property type="match status" value="1"/>
</dbReference>
<dbReference type="GO" id="GO:0043190">
    <property type="term" value="C:ATP-binding cassette (ABC) transporter complex"/>
    <property type="evidence" value="ECO:0007669"/>
    <property type="project" value="InterPro"/>
</dbReference>
<dbReference type="AlphaFoldDB" id="A0A1X2EQR1"/>
<dbReference type="Gene3D" id="3.40.190.10">
    <property type="entry name" value="Periplasmic binding protein-like II"/>
    <property type="match status" value="2"/>
</dbReference>
<dbReference type="Proteomes" id="UP000193090">
    <property type="component" value="Unassembled WGS sequence"/>
</dbReference>
<accession>A0A1X2EQR1</accession>
<protein>
    <recommendedName>
        <fullName evidence="2">ABC-type glycine betaine transport system substrate-binding domain-containing protein</fullName>
    </recommendedName>
</protein>
<dbReference type="Pfam" id="PF04069">
    <property type="entry name" value="OpuAC"/>
    <property type="match status" value="1"/>
</dbReference>
<feature type="domain" description="ABC-type glycine betaine transport system substrate-binding" evidence="2">
    <location>
        <begin position="174"/>
        <end position="268"/>
    </location>
</feature>
<feature type="chain" id="PRO_5038879516" description="ABC-type glycine betaine transport system substrate-binding domain-containing protein" evidence="1">
    <location>
        <begin position="20"/>
        <end position="273"/>
    </location>
</feature>
<evidence type="ECO:0000313" key="4">
    <source>
        <dbReference type="Proteomes" id="UP000193090"/>
    </source>
</evidence>
<sequence>MTLGLLAALIAACVAPAPAPVMRVGATDAVRSQVLAHLYAAALRDAGTPAEVTVTDDPVAGLDTGAAAVAPGLTGRLLRRFQPDATPRSAKAVYRAMVAALPEGLAAGDYATAAQDKPALAVTEKTARAWGGTDLRVLPRHCHGLTVGVVAGDEAPAKVGSCRLNNREFPSATAMFTALEKGDIDAGWTSTAAPDAPETVALLIDGSPALVQAENVVPLYRRAELSERQVLALNEVAGVLDTAGLTAMRRRVDGGADPQVVVESWLAEHPLGR</sequence>
<evidence type="ECO:0000259" key="2">
    <source>
        <dbReference type="Pfam" id="PF04069"/>
    </source>
</evidence>
<gene>
    <name evidence="3" type="ORF">AWC30_02695</name>
</gene>
<dbReference type="STRING" id="1798.AWC30_02695"/>
<dbReference type="InterPro" id="IPR007210">
    <property type="entry name" value="ABC_Gly_betaine_transp_sub-bd"/>
</dbReference>
<proteinExistence type="predicted"/>
<comment type="caution">
    <text evidence="3">The sequence shown here is derived from an EMBL/GenBank/DDBJ whole genome shotgun (WGS) entry which is preliminary data.</text>
</comment>
<keyword evidence="1" id="KW-0732">Signal</keyword>
<organism evidence="3 4">
    <name type="scientific">Mycolicibacillus trivialis</name>
    <dbReference type="NCBI Taxonomy" id="1798"/>
    <lineage>
        <taxon>Bacteria</taxon>
        <taxon>Bacillati</taxon>
        <taxon>Actinomycetota</taxon>
        <taxon>Actinomycetes</taxon>
        <taxon>Mycobacteriales</taxon>
        <taxon>Mycobacteriaceae</taxon>
        <taxon>Mycolicibacillus</taxon>
    </lineage>
</organism>
<name>A0A1X2EQR1_9MYCO</name>
<evidence type="ECO:0000256" key="1">
    <source>
        <dbReference type="SAM" id="SignalP"/>
    </source>
</evidence>
<evidence type="ECO:0000313" key="3">
    <source>
        <dbReference type="EMBL" id="ORX08348.1"/>
    </source>
</evidence>
<reference evidence="3 4" key="1">
    <citation type="submission" date="2016-01" db="EMBL/GenBank/DDBJ databases">
        <title>The new phylogeny of the genus Mycobacterium.</title>
        <authorList>
            <person name="Tarcisio F."/>
            <person name="Conor M."/>
            <person name="Antonella G."/>
            <person name="Elisabetta G."/>
            <person name="Giulia F.S."/>
            <person name="Sara T."/>
            <person name="Anna F."/>
            <person name="Clotilde B."/>
            <person name="Roberto B."/>
            <person name="Veronica D.S."/>
            <person name="Fabio R."/>
            <person name="Monica P."/>
            <person name="Olivier J."/>
            <person name="Enrico T."/>
            <person name="Nicola S."/>
        </authorList>
    </citation>
    <scope>NUCLEOTIDE SEQUENCE [LARGE SCALE GENOMIC DNA]</scope>
    <source>
        <strain evidence="3 4">DSM 44153</strain>
    </source>
</reference>